<organism evidence="3 4">
    <name type="scientific">Phototrophicus methaneseepsis</name>
    <dbReference type="NCBI Taxonomy" id="2710758"/>
    <lineage>
        <taxon>Bacteria</taxon>
        <taxon>Bacillati</taxon>
        <taxon>Chloroflexota</taxon>
        <taxon>Candidatus Thermofontia</taxon>
        <taxon>Phototrophicales</taxon>
        <taxon>Phototrophicaceae</taxon>
        <taxon>Phototrophicus</taxon>
    </lineage>
</organism>
<dbReference type="InterPro" id="IPR001296">
    <property type="entry name" value="Glyco_trans_1"/>
</dbReference>
<dbReference type="InterPro" id="IPR028098">
    <property type="entry name" value="Glyco_trans_4-like_N"/>
</dbReference>
<dbReference type="Pfam" id="PF13439">
    <property type="entry name" value="Glyco_transf_4"/>
    <property type="match status" value="1"/>
</dbReference>
<protein>
    <submittedName>
        <fullName evidence="3">Glycosyltransferase family 4 protein</fullName>
    </submittedName>
</protein>
<dbReference type="PANTHER" id="PTHR12526">
    <property type="entry name" value="GLYCOSYLTRANSFERASE"/>
    <property type="match status" value="1"/>
</dbReference>
<keyword evidence="4" id="KW-1185">Reference proteome</keyword>
<sequence length="372" mass="41411">MPNLFVATGIFHPEPGGPATYLHEILPALQSRGWDVRLQTYGTGETDSYPYPVLRVPRQTYPLRLLNYARAARASLKWADVVYTHTIDLPLIGKSAPRVIKIVGDQAWERCIRKGWVSPAEDIDTFQHKSYNGLVAQQKRSRSNQVQRMDSVIVPSDYLKQMVQGWGIPPERIHVVYNALPAMQDDRLSQVEARQLHGLGYGPLLLAAGRLEPWKGIQHIIAALKHVPDVQLLIAGDGPMREQWQAMAQPLGARVQFLGRLRRSVLYEYMAAADYFMLYSGYEGLPHSVLESLRVGTPVIASQKGGNVEVVQHGVNGLLVPYVDVKALTATIETAFVTGQRAALAQNAHIDPARFSFDNMVSQTDAILKQFA</sequence>
<dbReference type="Pfam" id="PF00534">
    <property type="entry name" value="Glycos_transf_1"/>
    <property type="match status" value="1"/>
</dbReference>
<dbReference type="AlphaFoldDB" id="A0A7S8IG76"/>
<evidence type="ECO:0000259" key="2">
    <source>
        <dbReference type="Pfam" id="PF13439"/>
    </source>
</evidence>
<evidence type="ECO:0000259" key="1">
    <source>
        <dbReference type="Pfam" id="PF00534"/>
    </source>
</evidence>
<accession>A0A7S8IG76</accession>
<dbReference type="GO" id="GO:0016757">
    <property type="term" value="F:glycosyltransferase activity"/>
    <property type="evidence" value="ECO:0007669"/>
    <property type="project" value="InterPro"/>
</dbReference>
<keyword evidence="3" id="KW-0808">Transferase</keyword>
<feature type="domain" description="Glycosyl transferase family 1" evidence="1">
    <location>
        <begin position="203"/>
        <end position="337"/>
    </location>
</feature>
<dbReference type="KEGG" id="pmet:G4Y79_07895"/>
<feature type="domain" description="Glycosyltransferase subfamily 4-like N-terminal" evidence="2">
    <location>
        <begin position="15"/>
        <end position="179"/>
    </location>
</feature>
<name>A0A7S8IG76_9CHLR</name>
<gene>
    <name evidence="3" type="ORF">G4Y79_07895</name>
</gene>
<dbReference type="Gene3D" id="3.40.50.2000">
    <property type="entry name" value="Glycogen Phosphorylase B"/>
    <property type="match status" value="2"/>
</dbReference>
<reference evidence="3 4" key="1">
    <citation type="submission" date="2020-02" db="EMBL/GenBank/DDBJ databases">
        <authorList>
            <person name="Zheng R.K."/>
            <person name="Sun C.M."/>
        </authorList>
    </citation>
    <scope>NUCLEOTIDE SEQUENCE [LARGE SCALE GENOMIC DNA]</scope>
    <source>
        <strain evidence="4">rifampicinis</strain>
    </source>
</reference>
<proteinExistence type="predicted"/>
<dbReference type="RefSeq" id="WP_195172347.1">
    <property type="nucleotide sequence ID" value="NZ_CP062983.1"/>
</dbReference>
<dbReference type="SUPFAM" id="SSF53756">
    <property type="entry name" value="UDP-Glycosyltransferase/glycogen phosphorylase"/>
    <property type="match status" value="1"/>
</dbReference>
<evidence type="ECO:0000313" key="3">
    <source>
        <dbReference type="EMBL" id="QPC84284.1"/>
    </source>
</evidence>
<evidence type="ECO:0000313" key="4">
    <source>
        <dbReference type="Proteomes" id="UP000594468"/>
    </source>
</evidence>
<dbReference type="EMBL" id="CP062983">
    <property type="protein sequence ID" value="QPC84284.1"/>
    <property type="molecule type" value="Genomic_DNA"/>
</dbReference>
<dbReference type="CDD" id="cd03801">
    <property type="entry name" value="GT4_PimA-like"/>
    <property type="match status" value="1"/>
</dbReference>
<dbReference type="Proteomes" id="UP000594468">
    <property type="component" value="Chromosome"/>
</dbReference>